<dbReference type="InterPro" id="IPR036188">
    <property type="entry name" value="FAD/NAD-bd_sf"/>
</dbReference>
<accession>A0A2I0A787</accession>
<evidence type="ECO:0000256" key="2">
    <source>
        <dbReference type="ARBA" id="ARBA00010989"/>
    </source>
</evidence>
<name>A0A2I0A787_9ASPA</name>
<dbReference type="Pfam" id="PF01266">
    <property type="entry name" value="DAO"/>
    <property type="match status" value="1"/>
</dbReference>
<comment type="cofactor">
    <cofactor evidence="1">
        <name>FAD</name>
        <dbReference type="ChEBI" id="CHEBI:57692"/>
    </cofactor>
</comment>
<evidence type="ECO:0000256" key="1">
    <source>
        <dbReference type="ARBA" id="ARBA00001974"/>
    </source>
</evidence>
<evidence type="ECO:0000256" key="3">
    <source>
        <dbReference type="ARBA" id="ARBA00022630"/>
    </source>
</evidence>
<dbReference type="PANTHER" id="PTHR10961:SF7">
    <property type="entry name" value="FAD DEPENDENT OXIDOREDUCTASE DOMAIN-CONTAINING PROTEIN"/>
    <property type="match status" value="1"/>
</dbReference>
<dbReference type="EMBL" id="KZ452013">
    <property type="protein sequence ID" value="PKA51411.1"/>
    <property type="molecule type" value="Genomic_DNA"/>
</dbReference>
<proteinExistence type="inferred from homology"/>
<dbReference type="GO" id="GO:0050031">
    <property type="term" value="F:L-pipecolate oxidase activity"/>
    <property type="evidence" value="ECO:0007669"/>
    <property type="project" value="UniProtKB-EC"/>
</dbReference>
<dbReference type="AlphaFoldDB" id="A0A2I0A787"/>
<dbReference type="OrthoDB" id="424974at2759"/>
<organism evidence="7 8">
    <name type="scientific">Apostasia shenzhenica</name>
    <dbReference type="NCBI Taxonomy" id="1088818"/>
    <lineage>
        <taxon>Eukaryota</taxon>
        <taxon>Viridiplantae</taxon>
        <taxon>Streptophyta</taxon>
        <taxon>Embryophyta</taxon>
        <taxon>Tracheophyta</taxon>
        <taxon>Spermatophyta</taxon>
        <taxon>Magnoliopsida</taxon>
        <taxon>Liliopsida</taxon>
        <taxon>Asparagales</taxon>
        <taxon>Orchidaceae</taxon>
        <taxon>Apostasioideae</taxon>
        <taxon>Apostasia</taxon>
    </lineage>
</organism>
<dbReference type="STRING" id="1088818.A0A2I0A787"/>
<dbReference type="EC" id="1.5.3.1" evidence="7"/>
<evidence type="ECO:0000256" key="5">
    <source>
        <dbReference type="ARBA" id="ARBA00023002"/>
    </source>
</evidence>
<dbReference type="SUPFAM" id="SSF51905">
    <property type="entry name" value="FAD/NAD(P)-binding domain"/>
    <property type="match status" value="1"/>
</dbReference>
<gene>
    <name evidence="7" type="ORF">AXF42_Ash002776</name>
</gene>
<keyword evidence="4" id="KW-0274">FAD</keyword>
<reference evidence="7 8" key="1">
    <citation type="journal article" date="2017" name="Nature">
        <title>The Apostasia genome and the evolution of orchids.</title>
        <authorList>
            <person name="Zhang G.Q."/>
            <person name="Liu K.W."/>
            <person name="Li Z."/>
            <person name="Lohaus R."/>
            <person name="Hsiao Y.Y."/>
            <person name="Niu S.C."/>
            <person name="Wang J.Y."/>
            <person name="Lin Y.C."/>
            <person name="Xu Q."/>
            <person name="Chen L.J."/>
            <person name="Yoshida K."/>
            <person name="Fujiwara S."/>
            <person name="Wang Z.W."/>
            <person name="Zhang Y.Q."/>
            <person name="Mitsuda N."/>
            <person name="Wang M."/>
            <person name="Liu G.H."/>
            <person name="Pecoraro L."/>
            <person name="Huang H.X."/>
            <person name="Xiao X.J."/>
            <person name="Lin M."/>
            <person name="Wu X.Y."/>
            <person name="Wu W.L."/>
            <person name="Chen Y.Y."/>
            <person name="Chang S.B."/>
            <person name="Sakamoto S."/>
            <person name="Ohme-Takagi M."/>
            <person name="Yagi M."/>
            <person name="Zeng S.J."/>
            <person name="Shen C.Y."/>
            <person name="Yeh C.M."/>
            <person name="Luo Y.B."/>
            <person name="Tsai W.C."/>
            <person name="Van de Peer Y."/>
            <person name="Liu Z.J."/>
        </authorList>
    </citation>
    <scope>NUCLEOTIDE SEQUENCE [LARGE SCALE GENOMIC DNA]</scope>
    <source>
        <strain evidence="8">cv. Shenzhen</strain>
        <tissue evidence="7">Stem</tissue>
    </source>
</reference>
<keyword evidence="3" id="KW-0285">Flavoprotein</keyword>
<keyword evidence="8" id="KW-1185">Reference proteome</keyword>
<dbReference type="EC" id="1.5.3.7" evidence="7"/>
<evidence type="ECO:0000256" key="4">
    <source>
        <dbReference type="ARBA" id="ARBA00022827"/>
    </source>
</evidence>
<dbReference type="Gene3D" id="3.30.9.10">
    <property type="entry name" value="D-Amino Acid Oxidase, subunit A, domain 2"/>
    <property type="match status" value="1"/>
</dbReference>
<dbReference type="PANTHER" id="PTHR10961">
    <property type="entry name" value="PEROXISOMAL SARCOSINE OXIDASE"/>
    <property type="match status" value="1"/>
</dbReference>
<dbReference type="GO" id="GO:0008115">
    <property type="term" value="F:sarcosine oxidase activity"/>
    <property type="evidence" value="ECO:0007669"/>
    <property type="project" value="UniProtKB-EC"/>
</dbReference>
<keyword evidence="5 7" id="KW-0560">Oxidoreductase</keyword>
<dbReference type="SUPFAM" id="SSF54373">
    <property type="entry name" value="FAD-linked reductases, C-terminal domain"/>
    <property type="match status" value="1"/>
</dbReference>
<feature type="domain" description="FAD dependent oxidoreductase" evidence="6">
    <location>
        <begin position="11"/>
        <end position="377"/>
    </location>
</feature>
<dbReference type="InterPro" id="IPR006076">
    <property type="entry name" value="FAD-dep_OxRdtase"/>
</dbReference>
<dbReference type="InterPro" id="IPR045170">
    <property type="entry name" value="MTOX"/>
</dbReference>
<sequence>MGETSGDQTFDVIVVGAGIMGSCAAYEAAKLGKSVLLLEQFDILHHLGSSHGESRTIRATYPEPYYPPLVLESARLWDEAQEAAGYRVLTTTPHLDIGPADNPSLLAAVSYCSPESLPVKVIDSDSQLSGHFSGTFRLPEGWVAVTTDLGGVIKPTKAVAMFQALALRHGAVIRDRTRVSEMKPDELAGIRISTADDRIFRASKCVVTVGAWMGKMIESVSGTKLPIHPLHTLICYWKINDGFEAAMSPAAGFPTFISYGDPFIYGTPSLEFPGLIKVALHAGQPCDPDLRDWTSGGGIASAAAVVAEWIEKVMPGRVETAGGPVMTQACMYSMTPDEDFVIDFLGGEFGRNVVIAGGFSGHGFKMAPAVGRMVTEMAFGGEAATAERIGVGMSMFSLRRFEQSPKGNNKDFVPHVSVHGGPN</sequence>
<protein>
    <submittedName>
        <fullName evidence="7">Putative sarcosine oxidase</fullName>
        <ecNumber evidence="7">1.5.3.1</ecNumber>
        <ecNumber evidence="7">1.5.3.7</ecNumber>
    </submittedName>
</protein>
<comment type="similarity">
    <text evidence="2">Belongs to the MSOX/MTOX family.</text>
</comment>
<evidence type="ECO:0000313" key="7">
    <source>
        <dbReference type="EMBL" id="PKA51411.1"/>
    </source>
</evidence>
<dbReference type="GO" id="GO:0050660">
    <property type="term" value="F:flavin adenine dinucleotide binding"/>
    <property type="evidence" value="ECO:0007669"/>
    <property type="project" value="InterPro"/>
</dbReference>
<evidence type="ECO:0000313" key="8">
    <source>
        <dbReference type="Proteomes" id="UP000236161"/>
    </source>
</evidence>
<evidence type="ECO:0000259" key="6">
    <source>
        <dbReference type="Pfam" id="PF01266"/>
    </source>
</evidence>
<dbReference type="Gene3D" id="3.50.50.60">
    <property type="entry name" value="FAD/NAD(P)-binding domain"/>
    <property type="match status" value="1"/>
</dbReference>
<dbReference type="Proteomes" id="UP000236161">
    <property type="component" value="Unassembled WGS sequence"/>
</dbReference>